<gene>
    <name evidence="1" type="ORF">HUG10_19745</name>
</gene>
<accession>A0A7D5GEI9</accession>
<dbReference type="EMBL" id="CP058531">
    <property type="protein sequence ID" value="QLG29846.1"/>
    <property type="molecule type" value="Genomic_DNA"/>
</dbReference>
<protein>
    <submittedName>
        <fullName evidence="1">Uncharacterized protein</fullName>
    </submittedName>
</protein>
<keyword evidence="2" id="KW-1185">Reference proteome</keyword>
<organism evidence="1 2">
    <name type="scientific">Halorarum halophilum</name>
    <dbReference type="NCBI Taxonomy" id="2743090"/>
    <lineage>
        <taxon>Archaea</taxon>
        <taxon>Methanobacteriati</taxon>
        <taxon>Methanobacteriota</taxon>
        <taxon>Stenosarchaea group</taxon>
        <taxon>Halobacteria</taxon>
        <taxon>Halobacteriales</taxon>
        <taxon>Haloferacaceae</taxon>
        <taxon>Halorarum</taxon>
    </lineage>
</organism>
<proteinExistence type="predicted"/>
<dbReference type="KEGG" id="halg:HUG10_19745"/>
<dbReference type="Proteomes" id="UP000509750">
    <property type="component" value="Plasmid unnamed2"/>
</dbReference>
<dbReference type="RefSeq" id="WP_179171420.1">
    <property type="nucleotide sequence ID" value="NZ_CP058531.1"/>
</dbReference>
<name>A0A7D5GEI9_9EURY</name>
<sequence>MGKMEVILTNNSQIEDIAKVEEGENGVFLHRNTGSVVEKVGYVPYNSLFFARPAEE</sequence>
<evidence type="ECO:0000313" key="2">
    <source>
        <dbReference type="Proteomes" id="UP000509750"/>
    </source>
</evidence>
<keyword evidence="1" id="KW-0614">Plasmid</keyword>
<reference evidence="1 2" key="1">
    <citation type="submission" date="2020-07" db="EMBL/GenBank/DDBJ databases">
        <title>Gai3-2, isolated from salt lake.</title>
        <authorList>
            <person name="Cui H."/>
            <person name="Shi X."/>
        </authorList>
    </citation>
    <scope>NUCLEOTIDE SEQUENCE [LARGE SCALE GENOMIC DNA]</scope>
    <source>
        <strain evidence="1 2">Gai3-2</strain>
        <plasmid evidence="1 2">unnamed2</plasmid>
    </source>
</reference>
<dbReference type="GeneID" id="56031116"/>
<evidence type="ECO:0000313" key="1">
    <source>
        <dbReference type="EMBL" id="QLG29846.1"/>
    </source>
</evidence>
<dbReference type="AlphaFoldDB" id="A0A7D5GEI9"/>
<geneLocation type="plasmid" evidence="1 2">
    <name>unnamed2</name>
</geneLocation>